<evidence type="ECO:0000256" key="1">
    <source>
        <dbReference type="SAM" id="MobiDB-lite"/>
    </source>
</evidence>
<dbReference type="EMBL" id="JARWBG010000015">
    <property type="protein sequence ID" value="MDH2390058.1"/>
    <property type="molecule type" value="Genomic_DNA"/>
</dbReference>
<accession>A0ABT6HMW3</accession>
<organism evidence="2 3">
    <name type="scientific">Streptomyces chengmaiensis</name>
    <dbReference type="NCBI Taxonomy" id="3040919"/>
    <lineage>
        <taxon>Bacteria</taxon>
        <taxon>Bacillati</taxon>
        <taxon>Actinomycetota</taxon>
        <taxon>Actinomycetes</taxon>
        <taxon>Kitasatosporales</taxon>
        <taxon>Streptomycetaceae</taxon>
        <taxon>Streptomyces</taxon>
    </lineage>
</organism>
<protein>
    <submittedName>
        <fullName evidence="2">Uncharacterized protein</fullName>
    </submittedName>
</protein>
<comment type="caution">
    <text evidence="2">The sequence shown here is derived from an EMBL/GenBank/DDBJ whole genome shotgun (WGS) entry which is preliminary data.</text>
</comment>
<keyword evidence="3" id="KW-1185">Reference proteome</keyword>
<gene>
    <name evidence="2" type="ORF">QCN29_14910</name>
</gene>
<evidence type="ECO:0000313" key="3">
    <source>
        <dbReference type="Proteomes" id="UP001223144"/>
    </source>
</evidence>
<dbReference type="Proteomes" id="UP001223144">
    <property type="component" value="Unassembled WGS sequence"/>
</dbReference>
<proteinExistence type="predicted"/>
<reference evidence="2 3" key="1">
    <citation type="submission" date="2023-04" db="EMBL/GenBank/DDBJ databases">
        <title>Streptomyces chengmaiensis sp. nov. isolated from the stem of mangrove plant in Hainan.</title>
        <authorList>
            <person name="Huang X."/>
            <person name="Zhou S."/>
            <person name="Chu X."/>
            <person name="Xie Y."/>
            <person name="Lin Y."/>
        </authorList>
    </citation>
    <scope>NUCLEOTIDE SEQUENCE [LARGE SCALE GENOMIC DNA]</scope>
    <source>
        <strain evidence="2 3">HNM0663</strain>
    </source>
</reference>
<name>A0ABT6HMW3_9ACTN</name>
<feature type="region of interest" description="Disordered" evidence="1">
    <location>
        <begin position="61"/>
        <end position="93"/>
    </location>
</feature>
<sequence length="93" mass="10717">MSEINASQGDPQQETVAYLMGSFWFCPPCARERDDIETLMPARRADLMDVYGVPLRPVREAHPLTDRHSRTDVGPTRRRGSRVWARTEEESTR</sequence>
<evidence type="ECO:0000313" key="2">
    <source>
        <dbReference type="EMBL" id="MDH2390058.1"/>
    </source>
</evidence>
<dbReference type="RefSeq" id="WP_279928463.1">
    <property type="nucleotide sequence ID" value="NZ_JARWBG010000015.1"/>
</dbReference>
<feature type="compositionally biased region" description="Basic and acidic residues" evidence="1">
    <location>
        <begin position="61"/>
        <end position="71"/>
    </location>
</feature>